<dbReference type="PANTHER" id="PTHR37429">
    <property type="entry name" value="PROTEIN CBG19148-RELATED"/>
    <property type="match status" value="1"/>
</dbReference>
<reference evidence="3" key="1">
    <citation type="submission" date="2007-07" db="EMBL/GenBank/DDBJ databases">
        <title>PCAP assembly of the Caenorhabditis remanei genome.</title>
        <authorList>
            <consortium name="The Caenorhabditis remanei Sequencing Consortium"/>
            <person name="Wilson R.K."/>
        </authorList>
    </citation>
    <scope>NUCLEOTIDE SEQUENCE [LARGE SCALE GENOMIC DNA]</scope>
    <source>
        <strain evidence="3">PB4641</strain>
    </source>
</reference>
<dbReference type="PANTHER" id="PTHR37429:SF4">
    <property type="entry name" value="DUF19 DOMAIN-CONTAINING PROTEIN"/>
    <property type="match status" value="1"/>
</dbReference>
<organism evidence="4">
    <name type="scientific">Caenorhabditis remanei</name>
    <name type="common">Caenorhabditis vulgaris</name>
    <dbReference type="NCBI Taxonomy" id="31234"/>
    <lineage>
        <taxon>Eukaryota</taxon>
        <taxon>Metazoa</taxon>
        <taxon>Ecdysozoa</taxon>
        <taxon>Nematoda</taxon>
        <taxon>Chromadorea</taxon>
        <taxon>Rhabditida</taxon>
        <taxon>Rhabditina</taxon>
        <taxon>Rhabditomorpha</taxon>
        <taxon>Rhabditoidea</taxon>
        <taxon>Rhabditidae</taxon>
        <taxon>Peloderinae</taxon>
        <taxon>Caenorhabditis</taxon>
    </lineage>
</organism>
<dbReference type="OMA" id="WEATISK"/>
<gene>
    <name evidence="3" type="ORF">CRE_14893</name>
</gene>
<dbReference type="OrthoDB" id="5771872at2759"/>
<dbReference type="CTD" id="9826779"/>
<dbReference type="RefSeq" id="XP_003097648.2">
    <property type="nucleotide sequence ID" value="XM_003097600.2"/>
</dbReference>
<evidence type="ECO:0000313" key="3">
    <source>
        <dbReference type="EMBL" id="EFO83901.1"/>
    </source>
</evidence>
<dbReference type="Pfam" id="PF01579">
    <property type="entry name" value="DUF19"/>
    <property type="match status" value="1"/>
</dbReference>
<evidence type="ECO:0000313" key="4">
    <source>
        <dbReference type="Proteomes" id="UP000008281"/>
    </source>
</evidence>
<keyword evidence="1" id="KW-0472">Membrane</keyword>
<dbReference type="Proteomes" id="UP000008281">
    <property type="component" value="Unassembled WGS sequence"/>
</dbReference>
<dbReference type="InParanoid" id="E3N1X8"/>
<dbReference type="HOGENOM" id="CLU_1246383_0_0_1"/>
<evidence type="ECO:0000256" key="1">
    <source>
        <dbReference type="SAM" id="Phobius"/>
    </source>
</evidence>
<dbReference type="KEGG" id="crq:GCK72_017262"/>
<dbReference type="eggNOG" id="ENOG502TFZQ">
    <property type="taxonomic scope" value="Eukaryota"/>
</dbReference>
<keyword evidence="1" id="KW-1133">Transmembrane helix</keyword>
<sequence length="222" mass="25440">MACGCAVQLVCWICLFFCVFLFVGFIMTVWEATTSNSDFCSRAQLLTGVECAKKTRRLEDSLMKINKTTRFLRPPSEYKEVVADCEKAESCFTKITCEDGHDFVADVLDTFPACKFYRYYTGDFMECAEKLMSLAPNSTCLNALFNAKHVIRFNRCKQWLNIQPCIYDAILNECNFDGNSTQLVTDYAETARDFYRSMNCEPKPQRIDTNDIDYEIIGLVGQ</sequence>
<dbReference type="FunCoup" id="E3N1X8">
    <property type="interactions" value="313"/>
</dbReference>
<protein>
    <recommendedName>
        <fullName evidence="2">T20D4.11-like domain-containing protein</fullName>
    </recommendedName>
</protein>
<accession>E3N1X8</accession>
<name>E3N1X8_CAERE</name>
<dbReference type="EMBL" id="DS268510">
    <property type="protein sequence ID" value="EFO83901.1"/>
    <property type="molecule type" value="Genomic_DNA"/>
</dbReference>
<proteinExistence type="predicted"/>
<keyword evidence="4" id="KW-1185">Reference proteome</keyword>
<keyword evidence="1" id="KW-0812">Transmembrane</keyword>
<evidence type="ECO:0000259" key="2">
    <source>
        <dbReference type="Pfam" id="PF01579"/>
    </source>
</evidence>
<dbReference type="InterPro" id="IPR002542">
    <property type="entry name" value="T20D4.11-like_dom"/>
</dbReference>
<dbReference type="AlphaFoldDB" id="E3N1X8"/>
<feature type="transmembrane region" description="Helical" evidence="1">
    <location>
        <begin position="9"/>
        <end position="30"/>
    </location>
</feature>
<dbReference type="GeneID" id="9826779"/>
<feature type="domain" description="T20D4.11-like" evidence="2">
    <location>
        <begin position="40"/>
        <end position="187"/>
    </location>
</feature>